<protein>
    <recommendedName>
        <fullName evidence="4">Secreted protein</fullName>
    </recommendedName>
</protein>
<proteinExistence type="predicted"/>
<evidence type="ECO:0008006" key="4">
    <source>
        <dbReference type="Google" id="ProtNLM"/>
    </source>
</evidence>
<evidence type="ECO:0000313" key="3">
    <source>
        <dbReference type="Proteomes" id="UP001066276"/>
    </source>
</evidence>
<comment type="caution">
    <text evidence="2">The sequence shown here is derived from an EMBL/GenBank/DDBJ whole genome shotgun (WGS) entry which is preliminary data.</text>
</comment>
<keyword evidence="3" id="KW-1185">Reference proteome</keyword>
<accession>A0AAV7S0A0</accession>
<evidence type="ECO:0000256" key="1">
    <source>
        <dbReference type="SAM" id="MobiDB-lite"/>
    </source>
</evidence>
<gene>
    <name evidence="2" type="ORF">NDU88_009880</name>
</gene>
<feature type="region of interest" description="Disordered" evidence="1">
    <location>
        <begin position="34"/>
        <end position="64"/>
    </location>
</feature>
<dbReference type="AlphaFoldDB" id="A0AAV7S0A0"/>
<dbReference type="EMBL" id="JANPWB010000009">
    <property type="protein sequence ID" value="KAJ1157165.1"/>
    <property type="molecule type" value="Genomic_DNA"/>
</dbReference>
<sequence>MPLLGRRVVPAIRLLKQAFVPATIILLPSAAAVTPPRPHRARLGARLPTAPTATPVTPPTRLPLCGPGMPWRARVLFRNRGPP</sequence>
<dbReference type="Proteomes" id="UP001066276">
    <property type="component" value="Chromosome 5"/>
</dbReference>
<organism evidence="2 3">
    <name type="scientific">Pleurodeles waltl</name>
    <name type="common">Iberian ribbed newt</name>
    <dbReference type="NCBI Taxonomy" id="8319"/>
    <lineage>
        <taxon>Eukaryota</taxon>
        <taxon>Metazoa</taxon>
        <taxon>Chordata</taxon>
        <taxon>Craniata</taxon>
        <taxon>Vertebrata</taxon>
        <taxon>Euteleostomi</taxon>
        <taxon>Amphibia</taxon>
        <taxon>Batrachia</taxon>
        <taxon>Caudata</taxon>
        <taxon>Salamandroidea</taxon>
        <taxon>Salamandridae</taxon>
        <taxon>Pleurodelinae</taxon>
        <taxon>Pleurodeles</taxon>
    </lineage>
</organism>
<feature type="compositionally biased region" description="Low complexity" evidence="1">
    <location>
        <begin position="45"/>
        <end position="55"/>
    </location>
</feature>
<reference evidence="2" key="1">
    <citation type="journal article" date="2022" name="bioRxiv">
        <title>Sequencing and chromosome-scale assembly of the giantPleurodeles waltlgenome.</title>
        <authorList>
            <person name="Brown T."/>
            <person name="Elewa A."/>
            <person name="Iarovenko S."/>
            <person name="Subramanian E."/>
            <person name="Araus A.J."/>
            <person name="Petzold A."/>
            <person name="Susuki M."/>
            <person name="Suzuki K.-i.T."/>
            <person name="Hayashi T."/>
            <person name="Toyoda A."/>
            <person name="Oliveira C."/>
            <person name="Osipova E."/>
            <person name="Leigh N.D."/>
            <person name="Simon A."/>
            <person name="Yun M.H."/>
        </authorList>
    </citation>
    <scope>NUCLEOTIDE SEQUENCE</scope>
    <source>
        <strain evidence="2">20211129_DDA</strain>
        <tissue evidence="2">Liver</tissue>
    </source>
</reference>
<evidence type="ECO:0000313" key="2">
    <source>
        <dbReference type="EMBL" id="KAJ1157165.1"/>
    </source>
</evidence>
<name>A0AAV7S0A0_PLEWA</name>